<keyword evidence="12" id="KW-0175">Coiled coil</keyword>
<evidence type="ECO:0000256" key="11">
    <source>
        <dbReference type="RuleBase" id="RU000304"/>
    </source>
</evidence>
<dbReference type="Proteomes" id="UP001470230">
    <property type="component" value="Unassembled WGS sequence"/>
</dbReference>
<dbReference type="EC" id="2.7.12.2" evidence="6"/>
<proteinExistence type="inferred from homology"/>
<comment type="similarity">
    <text evidence="5">Belongs to the protein kinase superfamily. STE Ser/Thr protein kinase family. MAP kinase kinase subfamily.</text>
</comment>
<dbReference type="InterPro" id="IPR000719">
    <property type="entry name" value="Prot_kinase_dom"/>
</dbReference>
<evidence type="ECO:0000259" key="13">
    <source>
        <dbReference type="PROSITE" id="PS50011"/>
    </source>
</evidence>
<keyword evidence="11" id="KW-0723">Serine/threonine-protein kinase</keyword>
<dbReference type="InterPro" id="IPR008271">
    <property type="entry name" value="Ser/Thr_kinase_AS"/>
</dbReference>
<sequence>MKFLSKFDLVLNIFKQPSASTSNNKKELEKAQKDIIDLKNQLAIKTKEFNDQISKNKKDFEAQLSKKTKEFNDQLSKNKKDFEAQLSNKTKELNELRQKNEELKAKINKMQKPVTSVQNEQIKIKIYDSKTIREFETIEEIGFGASGKVLKVALKQFFAMKIMSTENASVENLKHFIGEYEIMNLLNHPNILKALGIFFSDGEMPPAILLEYCPTNLYKAIKNKALSPVQIACAIYQIAEGMKYIHFRKIIHRDLKPSNILIATDGTIKISDFGISKLMTPEMSMTVGIGTNKYMAPEIITEEDSYDEKVDVYSFGVLVFFILNNGELPKIKTGEILRGKKAEIPSSFSEFVKNLINSCWNFKPSDRPSFKEICSLMEKNKYCLCNLTKSESAEVLNFVQNHQKQIPFYDE</sequence>
<accession>A0ABR2HHG4</accession>
<feature type="coiled-coil region" evidence="12">
    <location>
        <begin position="21"/>
        <end position="113"/>
    </location>
</feature>
<evidence type="ECO:0000256" key="1">
    <source>
        <dbReference type="ARBA" id="ARBA00022679"/>
    </source>
</evidence>
<reference evidence="14 15" key="1">
    <citation type="submission" date="2024-04" db="EMBL/GenBank/DDBJ databases">
        <title>Tritrichomonas musculus Genome.</title>
        <authorList>
            <person name="Alves-Ferreira E."/>
            <person name="Grigg M."/>
            <person name="Lorenzi H."/>
            <person name="Galac M."/>
        </authorList>
    </citation>
    <scope>NUCLEOTIDE SEQUENCE [LARGE SCALE GENOMIC DNA]</scope>
    <source>
        <strain evidence="14 15">EAF2021</strain>
    </source>
</reference>
<dbReference type="InterPro" id="IPR011009">
    <property type="entry name" value="Kinase-like_dom_sf"/>
</dbReference>
<keyword evidence="4 10" id="KW-0067">ATP-binding</keyword>
<dbReference type="SMART" id="SM00220">
    <property type="entry name" value="S_TKc"/>
    <property type="match status" value="1"/>
</dbReference>
<dbReference type="SUPFAM" id="SSF56112">
    <property type="entry name" value="Protein kinase-like (PK-like)"/>
    <property type="match status" value="1"/>
</dbReference>
<evidence type="ECO:0000256" key="5">
    <source>
        <dbReference type="ARBA" id="ARBA00038035"/>
    </source>
</evidence>
<dbReference type="Gene3D" id="1.10.510.10">
    <property type="entry name" value="Transferase(Phosphotransferase) domain 1"/>
    <property type="match status" value="1"/>
</dbReference>
<evidence type="ECO:0000256" key="4">
    <source>
        <dbReference type="ARBA" id="ARBA00022840"/>
    </source>
</evidence>
<dbReference type="InterPro" id="IPR017441">
    <property type="entry name" value="Protein_kinase_ATP_BS"/>
</dbReference>
<feature type="domain" description="Protein kinase" evidence="13">
    <location>
        <begin position="135"/>
        <end position="383"/>
    </location>
</feature>
<keyword evidence="3" id="KW-0418">Kinase</keyword>
<keyword evidence="2 10" id="KW-0547">Nucleotide-binding</keyword>
<keyword evidence="1" id="KW-0808">Transferase</keyword>
<comment type="catalytic activity">
    <reaction evidence="7">
        <text>L-seryl-[protein] + ATP = O-phospho-L-seryl-[protein] + ADP + H(+)</text>
        <dbReference type="Rhea" id="RHEA:17989"/>
        <dbReference type="Rhea" id="RHEA-COMP:9863"/>
        <dbReference type="Rhea" id="RHEA-COMP:11604"/>
        <dbReference type="ChEBI" id="CHEBI:15378"/>
        <dbReference type="ChEBI" id="CHEBI:29999"/>
        <dbReference type="ChEBI" id="CHEBI:30616"/>
        <dbReference type="ChEBI" id="CHEBI:83421"/>
        <dbReference type="ChEBI" id="CHEBI:456216"/>
        <dbReference type="EC" id="2.7.12.2"/>
    </reaction>
</comment>
<dbReference type="Pfam" id="PF00069">
    <property type="entry name" value="Pkinase"/>
    <property type="match status" value="1"/>
</dbReference>
<dbReference type="PROSITE" id="PS00107">
    <property type="entry name" value="PROTEIN_KINASE_ATP"/>
    <property type="match status" value="1"/>
</dbReference>
<evidence type="ECO:0000313" key="15">
    <source>
        <dbReference type="Proteomes" id="UP001470230"/>
    </source>
</evidence>
<comment type="catalytic activity">
    <reaction evidence="8">
        <text>L-threonyl-[protein] + ATP = O-phospho-L-threonyl-[protein] + ADP + H(+)</text>
        <dbReference type="Rhea" id="RHEA:46608"/>
        <dbReference type="Rhea" id="RHEA-COMP:11060"/>
        <dbReference type="Rhea" id="RHEA-COMP:11605"/>
        <dbReference type="ChEBI" id="CHEBI:15378"/>
        <dbReference type="ChEBI" id="CHEBI:30013"/>
        <dbReference type="ChEBI" id="CHEBI:30616"/>
        <dbReference type="ChEBI" id="CHEBI:61977"/>
        <dbReference type="ChEBI" id="CHEBI:456216"/>
        <dbReference type="EC" id="2.7.12.2"/>
    </reaction>
</comment>
<evidence type="ECO:0000256" key="9">
    <source>
        <dbReference type="ARBA" id="ARBA00051693"/>
    </source>
</evidence>
<dbReference type="EMBL" id="JAPFFF010000028">
    <property type="protein sequence ID" value="KAK8847213.1"/>
    <property type="molecule type" value="Genomic_DNA"/>
</dbReference>
<dbReference type="Gene3D" id="1.20.5.1230">
    <property type="entry name" value="Apolipoprotein A-I"/>
    <property type="match status" value="1"/>
</dbReference>
<evidence type="ECO:0000256" key="10">
    <source>
        <dbReference type="PROSITE-ProRule" id="PRU10141"/>
    </source>
</evidence>
<evidence type="ECO:0000256" key="7">
    <source>
        <dbReference type="ARBA" id="ARBA00049014"/>
    </source>
</evidence>
<evidence type="ECO:0000256" key="3">
    <source>
        <dbReference type="ARBA" id="ARBA00022777"/>
    </source>
</evidence>
<evidence type="ECO:0000256" key="12">
    <source>
        <dbReference type="SAM" id="Coils"/>
    </source>
</evidence>
<comment type="catalytic activity">
    <reaction evidence="9">
        <text>L-tyrosyl-[protein] + ATP = O-phospho-L-tyrosyl-[protein] + ADP + H(+)</text>
        <dbReference type="Rhea" id="RHEA:10596"/>
        <dbReference type="Rhea" id="RHEA-COMP:10136"/>
        <dbReference type="Rhea" id="RHEA-COMP:20101"/>
        <dbReference type="ChEBI" id="CHEBI:15378"/>
        <dbReference type="ChEBI" id="CHEBI:30616"/>
        <dbReference type="ChEBI" id="CHEBI:46858"/>
        <dbReference type="ChEBI" id="CHEBI:61978"/>
        <dbReference type="ChEBI" id="CHEBI:456216"/>
        <dbReference type="EC" id="2.7.12.2"/>
    </reaction>
</comment>
<evidence type="ECO:0000256" key="2">
    <source>
        <dbReference type="ARBA" id="ARBA00022741"/>
    </source>
</evidence>
<protein>
    <recommendedName>
        <fullName evidence="6">mitogen-activated protein kinase kinase</fullName>
        <ecNumber evidence="6">2.7.12.2</ecNumber>
    </recommendedName>
</protein>
<evidence type="ECO:0000256" key="6">
    <source>
        <dbReference type="ARBA" id="ARBA00038999"/>
    </source>
</evidence>
<keyword evidence="15" id="KW-1185">Reference proteome</keyword>
<organism evidence="14 15">
    <name type="scientific">Tritrichomonas musculus</name>
    <dbReference type="NCBI Taxonomy" id="1915356"/>
    <lineage>
        <taxon>Eukaryota</taxon>
        <taxon>Metamonada</taxon>
        <taxon>Parabasalia</taxon>
        <taxon>Tritrichomonadida</taxon>
        <taxon>Tritrichomonadidae</taxon>
        <taxon>Tritrichomonas</taxon>
    </lineage>
</organism>
<dbReference type="PROSITE" id="PS00108">
    <property type="entry name" value="PROTEIN_KINASE_ST"/>
    <property type="match status" value="1"/>
</dbReference>
<dbReference type="PROSITE" id="PS50011">
    <property type="entry name" value="PROTEIN_KINASE_DOM"/>
    <property type="match status" value="1"/>
</dbReference>
<feature type="binding site" evidence="10">
    <location>
        <position position="161"/>
    </location>
    <ligand>
        <name>ATP</name>
        <dbReference type="ChEBI" id="CHEBI:30616"/>
    </ligand>
</feature>
<dbReference type="SUPFAM" id="SSF58113">
    <property type="entry name" value="Apolipoprotein A-I"/>
    <property type="match status" value="1"/>
</dbReference>
<comment type="caution">
    <text evidence="14">The sequence shown here is derived from an EMBL/GenBank/DDBJ whole genome shotgun (WGS) entry which is preliminary data.</text>
</comment>
<evidence type="ECO:0000313" key="14">
    <source>
        <dbReference type="EMBL" id="KAK8847213.1"/>
    </source>
</evidence>
<gene>
    <name evidence="14" type="ORF">M9Y10_019797</name>
</gene>
<dbReference type="PANTHER" id="PTHR48013">
    <property type="entry name" value="DUAL SPECIFICITY MITOGEN-ACTIVATED PROTEIN KINASE KINASE 5-RELATED"/>
    <property type="match status" value="1"/>
</dbReference>
<dbReference type="PANTHER" id="PTHR48013:SF9">
    <property type="entry name" value="DUAL SPECIFICITY MITOGEN-ACTIVATED PROTEIN KINASE KINASE 5"/>
    <property type="match status" value="1"/>
</dbReference>
<name>A0ABR2HHG4_9EUKA</name>
<evidence type="ECO:0000256" key="8">
    <source>
        <dbReference type="ARBA" id="ARBA00049299"/>
    </source>
</evidence>